<accession>A0A139JYM6</accession>
<organism evidence="2 3">
    <name type="scientific">Bacteroides uniformis</name>
    <dbReference type="NCBI Taxonomy" id="820"/>
    <lineage>
        <taxon>Bacteria</taxon>
        <taxon>Pseudomonadati</taxon>
        <taxon>Bacteroidota</taxon>
        <taxon>Bacteroidia</taxon>
        <taxon>Bacteroidales</taxon>
        <taxon>Bacteroidaceae</taxon>
        <taxon>Bacteroides</taxon>
    </lineage>
</organism>
<evidence type="ECO:0000313" key="3">
    <source>
        <dbReference type="Proteomes" id="UP000095419"/>
    </source>
</evidence>
<dbReference type="AlphaFoldDB" id="A0A139JYM6"/>
<dbReference type="Proteomes" id="UP000095614">
    <property type="component" value="Unassembled WGS sequence"/>
</dbReference>
<protein>
    <submittedName>
        <fullName evidence="2">Uncharacterized protein</fullName>
    </submittedName>
</protein>
<proteinExistence type="predicted"/>
<evidence type="ECO:0000313" key="2">
    <source>
        <dbReference type="EMBL" id="CUP23539.1"/>
    </source>
</evidence>
<dbReference type="Proteomes" id="UP000095419">
    <property type="component" value="Unassembled WGS sequence"/>
</dbReference>
<reference evidence="3 4" key="1">
    <citation type="submission" date="2015-09" db="EMBL/GenBank/DDBJ databases">
        <authorList>
            <consortium name="Pathogen Informatics"/>
        </authorList>
    </citation>
    <scope>NUCLEOTIDE SEQUENCE [LARGE SCALE GENOMIC DNA]</scope>
    <source>
        <strain evidence="2 3">2789STDY5608791</strain>
        <strain evidence="1 4">2789STDY5834847</strain>
    </source>
</reference>
<dbReference type="EMBL" id="CYZF01000010">
    <property type="protein sequence ID" value="CUP23539.1"/>
    <property type="molecule type" value="Genomic_DNA"/>
</dbReference>
<name>A0A139JYM6_BACUN</name>
<gene>
    <name evidence="2" type="ORF">ERS417307_03322</name>
    <name evidence="1" type="ORF">ERS852462_02623</name>
</gene>
<evidence type="ECO:0000313" key="1">
    <source>
        <dbReference type="EMBL" id="CUP10847.1"/>
    </source>
</evidence>
<sequence>MIIISYFTVYAKDRNRKRGINPPKNDIMISNQSVLCFSPFMEKDAVWKLM</sequence>
<evidence type="ECO:0000313" key="4">
    <source>
        <dbReference type="Proteomes" id="UP000095614"/>
    </source>
</evidence>
<dbReference type="EMBL" id="CZAF01000007">
    <property type="protein sequence ID" value="CUP10847.1"/>
    <property type="molecule type" value="Genomic_DNA"/>
</dbReference>